<feature type="transmembrane region" description="Helical" evidence="6">
    <location>
        <begin position="7"/>
        <end position="24"/>
    </location>
</feature>
<keyword evidence="8" id="KW-1185">Reference proteome</keyword>
<evidence type="ECO:0000256" key="5">
    <source>
        <dbReference type="ARBA" id="ARBA00023136"/>
    </source>
</evidence>
<evidence type="ECO:0000256" key="1">
    <source>
        <dbReference type="ARBA" id="ARBA00004651"/>
    </source>
</evidence>
<organism evidence="7 8">
    <name type="scientific">Sphingobacterium pedocola</name>
    <dbReference type="NCBI Taxonomy" id="2082722"/>
    <lineage>
        <taxon>Bacteria</taxon>
        <taxon>Pseudomonadati</taxon>
        <taxon>Bacteroidota</taxon>
        <taxon>Sphingobacteriia</taxon>
        <taxon>Sphingobacteriales</taxon>
        <taxon>Sphingobacteriaceae</taxon>
        <taxon>Sphingobacterium</taxon>
    </lineage>
</organism>
<protein>
    <recommendedName>
        <fullName evidence="9">Polysaccharide biosynthesis protein</fullName>
    </recommendedName>
</protein>
<keyword evidence="2" id="KW-1003">Cell membrane</keyword>
<evidence type="ECO:0000256" key="2">
    <source>
        <dbReference type="ARBA" id="ARBA00022475"/>
    </source>
</evidence>
<evidence type="ECO:0008006" key="9">
    <source>
        <dbReference type="Google" id="ProtNLM"/>
    </source>
</evidence>
<keyword evidence="4 6" id="KW-1133">Transmembrane helix</keyword>
<dbReference type="PANTHER" id="PTHR30250">
    <property type="entry name" value="PST FAMILY PREDICTED COLANIC ACID TRANSPORTER"/>
    <property type="match status" value="1"/>
</dbReference>
<dbReference type="EMBL" id="PSKQ01000010">
    <property type="protein sequence ID" value="MBE8719323.1"/>
    <property type="molecule type" value="Genomic_DNA"/>
</dbReference>
<feature type="transmembrane region" description="Helical" evidence="6">
    <location>
        <begin position="115"/>
        <end position="135"/>
    </location>
</feature>
<evidence type="ECO:0000256" key="3">
    <source>
        <dbReference type="ARBA" id="ARBA00022692"/>
    </source>
</evidence>
<reference evidence="7 8" key="1">
    <citation type="submission" date="2018-02" db="EMBL/GenBank/DDBJ databases">
        <title>Sphingobacterium KA21.</title>
        <authorList>
            <person name="Vasarhelyi B.M."/>
            <person name="Deshmukh S."/>
            <person name="Balint B."/>
            <person name="Kukolya J."/>
        </authorList>
    </citation>
    <scope>NUCLEOTIDE SEQUENCE [LARGE SCALE GENOMIC DNA]</scope>
    <source>
        <strain evidence="7 8">Ka21</strain>
    </source>
</reference>
<sequence>MFGMGLSFLNQIAMVPFLILIWGVEKYADWILITALSSFFTMSNMGLNQATNNEFVLKYQQKDVAACSKLLSNSLFFILLMCSICLSLSSIISFFFGFKNILNTTVFDGTETNVLFILLLLNIFLKMYGGVYNGIYRVQSYSHLSAMIDNVVQLSGIFILFFGIWLQINVILIMIAYNIPAFLAILYRHYHSQKWFKFSFSFQELDWSVFKSLIRPSIAFMLVPLGLAVSNQGLVFVVNALFGSTILVAFTTTRTLVNFLRSLINVFGNSVYPEISNSYSRKDTNTMNKVYYRSLIITFLVSIIAVIVLMFAGKPIYLEWTKHALVFHEVFFKGMLLVLFISCSWNLSSTVLLATNNHFSFTVVFLVTQILGVGFVYIFLLIYPYIEVIPLVLFLTEFSLLIFTIFKVNQLVGSNFKTFAKQVLLETKYILKISTKKIYEKNSSSDIR</sequence>
<feature type="transmembrane region" description="Helical" evidence="6">
    <location>
        <begin position="359"/>
        <end position="382"/>
    </location>
</feature>
<feature type="transmembrane region" description="Helical" evidence="6">
    <location>
        <begin position="233"/>
        <end position="252"/>
    </location>
</feature>
<keyword evidence="3 6" id="KW-0812">Transmembrane</keyword>
<accession>A0ABR9T1X9</accession>
<feature type="transmembrane region" description="Helical" evidence="6">
    <location>
        <begin position="30"/>
        <end position="50"/>
    </location>
</feature>
<keyword evidence="5 6" id="KW-0472">Membrane</keyword>
<comment type="caution">
    <text evidence="7">The sequence shown here is derived from an EMBL/GenBank/DDBJ whole genome shotgun (WGS) entry which is preliminary data.</text>
</comment>
<feature type="transmembrane region" description="Helical" evidence="6">
    <location>
        <begin position="325"/>
        <end position="347"/>
    </location>
</feature>
<proteinExistence type="predicted"/>
<gene>
    <name evidence="7" type="ORF">C4F40_01085</name>
</gene>
<feature type="transmembrane region" description="Helical" evidence="6">
    <location>
        <begin position="388"/>
        <end position="406"/>
    </location>
</feature>
<evidence type="ECO:0000313" key="7">
    <source>
        <dbReference type="EMBL" id="MBE8719323.1"/>
    </source>
</evidence>
<evidence type="ECO:0000256" key="4">
    <source>
        <dbReference type="ARBA" id="ARBA00022989"/>
    </source>
</evidence>
<dbReference type="PANTHER" id="PTHR30250:SF11">
    <property type="entry name" value="O-ANTIGEN TRANSPORTER-RELATED"/>
    <property type="match status" value="1"/>
</dbReference>
<evidence type="ECO:0000256" key="6">
    <source>
        <dbReference type="SAM" id="Phobius"/>
    </source>
</evidence>
<feature type="transmembrane region" description="Helical" evidence="6">
    <location>
        <begin position="70"/>
        <end position="95"/>
    </location>
</feature>
<feature type="transmembrane region" description="Helical" evidence="6">
    <location>
        <begin position="290"/>
        <end position="313"/>
    </location>
</feature>
<name>A0ABR9T1X9_9SPHI</name>
<comment type="subcellular location">
    <subcellularLocation>
        <location evidence="1">Cell membrane</location>
        <topology evidence="1">Multi-pass membrane protein</topology>
    </subcellularLocation>
</comment>
<evidence type="ECO:0000313" key="8">
    <source>
        <dbReference type="Proteomes" id="UP000618319"/>
    </source>
</evidence>
<dbReference type="InterPro" id="IPR050833">
    <property type="entry name" value="Poly_Biosynth_Transport"/>
</dbReference>
<dbReference type="Proteomes" id="UP000618319">
    <property type="component" value="Unassembled WGS sequence"/>
</dbReference>